<dbReference type="InterPro" id="IPR037185">
    <property type="entry name" value="EmrE-like"/>
</dbReference>
<feature type="transmembrane region" description="Helical" evidence="5">
    <location>
        <begin position="203"/>
        <end position="223"/>
    </location>
</feature>
<organism evidence="7">
    <name type="scientific">hydrothermal vent metagenome</name>
    <dbReference type="NCBI Taxonomy" id="652676"/>
    <lineage>
        <taxon>unclassified sequences</taxon>
        <taxon>metagenomes</taxon>
        <taxon>ecological metagenomes</taxon>
    </lineage>
</organism>
<keyword evidence="2 5" id="KW-0812">Transmembrane</keyword>
<reference evidence="7" key="1">
    <citation type="submission" date="2018-06" db="EMBL/GenBank/DDBJ databases">
        <authorList>
            <person name="Zhirakovskaya E."/>
        </authorList>
    </citation>
    <scope>NUCLEOTIDE SEQUENCE</scope>
</reference>
<keyword evidence="4 5" id="KW-0472">Membrane</keyword>
<dbReference type="Pfam" id="PF00892">
    <property type="entry name" value="EamA"/>
    <property type="match status" value="1"/>
</dbReference>
<dbReference type="SUPFAM" id="SSF103481">
    <property type="entry name" value="Multidrug resistance efflux transporter EmrE"/>
    <property type="match status" value="2"/>
</dbReference>
<feature type="domain" description="EamA" evidence="6">
    <location>
        <begin position="147"/>
        <end position="277"/>
    </location>
</feature>
<accession>A0A3B0R0U6</accession>
<dbReference type="InterPro" id="IPR000620">
    <property type="entry name" value="EamA_dom"/>
</dbReference>
<dbReference type="InterPro" id="IPR050638">
    <property type="entry name" value="AA-Vitamin_Transporters"/>
</dbReference>
<feature type="transmembrane region" description="Helical" evidence="5">
    <location>
        <begin position="40"/>
        <end position="58"/>
    </location>
</feature>
<gene>
    <name evidence="7" type="ORF">MNBD_ALPHA02-438</name>
</gene>
<evidence type="ECO:0000259" key="6">
    <source>
        <dbReference type="Pfam" id="PF00892"/>
    </source>
</evidence>
<keyword evidence="3 5" id="KW-1133">Transmembrane helix</keyword>
<feature type="transmembrane region" description="Helical" evidence="5">
    <location>
        <begin position="176"/>
        <end position="197"/>
    </location>
</feature>
<evidence type="ECO:0000256" key="4">
    <source>
        <dbReference type="ARBA" id="ARBA00023136"/>
    </source>
</evidence>
<comment type="subcellular location">
    <subcellularLocation>
        <location evidence="1">Membrane</location>
        <topology evidence="1">Multi-pass membrane protein</topology>
    </subcellularLocation>
</comment>
<name>A0A3B0R0U6_9ZZZZ</name>
<feature type="transmembrane region" description="Helical" evidence="5">
    <location>
        <begin position="144"/>
        <end position="164"/>
    </location>
</feature>
<dbReference type="GO" id="GO:0016020">
    <property type="term" value="C:membrane"/>
    <property type="evidence" value="ECO:0007669"/>
    <property type="project" value="UniProtKB-SubCell"/>
</dbReference>
<feature type="transmembrane region" description="Helical" evidence="5">
    <location>
        <begin position="70"/>
        <end position="88"/>
    </location>
</feature>
<evidence type="ECO:0000313" key="7">
    <source>
        <dbReference type="EMBL" id="VAV87110.1"/>
    </source>
</evidence>
<evidence type="ECO:0000256" key="3">
    <source>
        <dbReference type="ARBA" id="ARBA00022989"/>
    </source>
</evidence>
<feature type="transmembrane region" description="Helical" evidence="5">
    <location>
        <begin position="235"/>
        <end position="255"/>
    </location>
</feature>
<dbReference type="PANTHER" id="PTHR32322:SF9">
    <property type="entry name" value="AMINO-ACID METABOLITE EFFLUX PUMP-RELATED"/>
    <property type="match status" value="1"/>
</dbReference>
<feature type="transmembrane region" description="Helical" evidence="5">
    <location>
        <begin position="261"/>
        <end position="278"/>
    </location>
</feature>
<evidence type="ECO:0000256" key="5">
    <source>
        <dbReference type="SAM" id="Phobius"/>
    </source>
</evidence>
<feature type="transmembrane region" description="Helical" evidence="5">
    <location>
        <begin position="120"/>
        <end position="138"/>
    </location>
</feature>
<sequence length="284" mass="30182">MPSVVKTAALTTFALVAFAGNSILCRLALGEGSIDAASFSSIRLLSGILMLVIILALSRPAGKKRSTGSWSASFMLFLYATSFSFAYVSLDTGIGAVILFGAVQITMIMISLTRGARLHISEWAGIIISFSGFIYLVLPGLTAPSLTGFLLMAVAGISWGFYTVKGQTSQNPISDTTYNFLRTLPLVLILVMVTFPHARLSNAGILLAVLSGAVTSGIGYAVWYMALRDLSISKAVVVQMLVPVIAAAGGILFAHETIPQRMLLASVMILGGILMVIMRKHFTH</sequence>
<dbReference type="EMBL" id="UOED01000021">
    <property type="protein sequence ID" value="VAV87110.1"/>
    <property type="molecule type" value="Genomic_DNA"/>
</dbReference>
<evidence type="ECO:0000256" key="2">
    <source>
        <dbReference type="ARBA" id="ARBA00022692"/>
    </source>
</evidence>
<feature type="transmembrane region" description="Helical" evidence="5">
    <location>
        <begin position="94"/>
        <end position="113"/>
    </location>
</feature>
<proteinExistence type="predicted"/>
<evidence type="ECO:0000256" key="1">
    <source>
        <dbReference type="ARBA" id="ARBA00004141"/>
    </source>
</evidence>
<protein>
    <submittedName>
        <fullName evidence="7">Permease of the drug/metabolite transporter (DMT) superfamily</fullName>
    </submittedName>
</protein>
<dbReference type="AlphaFoldDB" id="A0A3B0R0U6"/>
<dbReference type="PANTHER" id="PTHR32322">
    <property type="entry name" value="INNER MEMBRANE TRANSPORTER"/>
    <property type="match status" value="1"/>
</dbReference>